<dbReference type="InterPro" id="IPR008040">
    <property type="entry name" value="Hydant_A_N"/>
</dbReference>
<accession>A7HS89</accession>
<name>A7HS89_PARL1</name>
<feature type="domain" description="Hydantoinase A/oxoprolinase" evidence="1">
    <location>
        <begin position="217"/>
        <end position="497"/>
    </location>
</feature>
<evidence type="ECO:0000259" key="3">
    <source>
        <dbReference type="Pfam" id="PF19278"/>
    </source>
</evidence>
<dbReference type="AlphaFoldDB" id="A7HS89"/>
<dbReference type="InterPro" id="IPR002821">
    <property type="entry name" value="Hydantoinase_A"/>
</dbReference>
<keyword evidence="4" id="KW-0378">Hydrolase</keyword>
<dbReference type="EC" id="3.5.2.9" evidence="4"/>
<dbReference type="InterPro" id="IPR045079">
    <property type="entry name" value="Oxoprolinase-like"/>
</dbReference>
<reference evidence="4 5" key="1">
    <citation type="journal article" date="2011" name="Stand. Genomic Sci.">
        <title>Complete genome sequence of Parvibaculum lavamentivorans type strain (DS-1(T)).</title>
        <authorList>
            <person name="Schleheck D."/>
            <person name="Weiss M."/>
            <person name="Pitluck S."/>
            <person name="Bruce D."/>
            <person name="Land M.L."/>
            <person name="Han S."/>
            <person name="Saunders E."/>
            <person name="Tapia R."/>
            <person name="Detter C."/>
            <person name="Brettin T."/>
            <person name="Han J."/>
            <person name="Woyke T."/>
            <person name="Goodwin L."/>
            <person name="Pennacchio L."/>
            <person name="Nolan M."/>
            <person name="Cook A.M."/>
            <person name="Kjelleberg S."/>
            <person name="Thomas T."/>
        </authorList>
    </citation>
    <scope>NUCLEOTIDE SEQUENCE [LARGE SCALE GENOMIC DNA]</scope>
    <source>
        <strain evidence="5">DS-1 / DSM 13023 / NCIMB 13966</strain>
    </source>
</reference>
<dbReference type="EMBL" id="CP000774">
    <property type="protein sequence ID" value="ABS62772.1"/>
    <property type="molecule type" value="Genomic_DNA"/>
</dbReference>
<dbReference type="OrthoDB" id="9814788at2"/>
<dbReference type="Pfam" id="PF01968">
    <property type="entry name" value="Hydantoinase_A"/>
    <property type="match status" value="1"/>
</dbReference>
<dbReference type="STRING" id="402881.Plav_1151"/>
<evidence type="ECO:0000259" key="1">
    <source>
        <dbReference type="Pfam" id="PF01968"/>
    </source>
</evidence>
<dbReference type="PANTHER" id="PTHR11365:SF23">
    <property type="entry name" value="HYPOTHETICAL 5-OXOPROLINASE (EUROFUNG)-RELATED"/>
    <property type="match status" value="1"/>
</dbReference>
<organism evidence="4 5">
    <name type="scientific">Parvibaculum lavamentivorans (strain DS-1 / DSM 13023 / NCIMB 13966)</name>
    <dbReference type="NCBI Taxonomy" id="402881"/>
    <lineage>
        <taxon>Bacteria</taxon>
        <taxon>Pseudomonadati</taxon>
        <taxon>Pseudomonadota</taxon>
        <taxon>Alphaproteobacteria</taxon>
        <taxon>Hyphomicrobiales</taxon>
        <taxon>Parvibaculaceae</taxon>
        <taxon>Parvibaculum</taxon>
    </lineage>
</organism>
<feature type="domain" description="Acetophenone carboxylase-like C-terminal" evidence="3">
    <location>
        <begin position="529"/>
        <end position="699"/>
    </location>
</feature>
<dbReference type="Pfam" id="PF19278">
    <property type="entry name" value="Hydant_A_C"/>
    <property type="match status" value="1"/>
</dbReference>
<dbReference type="RefSeq" id="WP_012110037.1">
    <property type="nucleotide sequence ID" value="NC_009719.1"/>
</dbReference>
<dbReference type="PANTHER" id="PTHR11365">
    <property type="entry name" value="5-OXOPROLINASE RELATED"/>
    <property type="match status" value="1"/>
</dbReference>
<sequence length="710" mass="77102">MRRVSVDIGGTFTDCSLVWDDAYVEAKALTTHQNLALGFNASLKIAYEQLGLSLEEVMREVDSVRYATTLGTNALIERRGPRVGLLVTAGFEAMVPLSRGRGYGEGLPDRLRRDLPMAQRPEPLVPVQMIVGIRERVAETGEILMPVDAEDVRARVRELVDNGVQAFVVSLVNAVVQPEHELLIEEIIRDEFPEHLLGSAPIILSHQVGGRKGEYARTSSAIIDAFLHNAMYHGLSTLELNLRDNGYQKPMLVIHNSGGMAQLNSTDALQTIHSGPVAGINASEHLAAETDLGNVVCTDMGGTSFDIGLVVKGGVKFYDFNPVIGRWLVNIPMVHLVTLGAGGGSVARYDRLRRTVVVGPESAGSDPGPACYNRGGRNPTVTDSDLVLGYLLADRYAGGTIPLNERRALRALEKEVGEPMSVDAVEAAKLIREKVDNDMANGIAQELRVRGYEPRHFTLLAYGGNGALHACGIANVLGVTRVMVPPFSAIFSAIGAGNMDQLHFHERSLYLSLYDSNTRALFDDFPRFNALVEELEAKGREDLLRQGVPADAIRHRLELDMRYGNQLAQTAVVSAKNRLESADDLMEVLTTFSKDYGRRYGEGSQAPEAGIRVNTLRVATYSSMSTLKFKGVLPEEADLAAAPAPSSSRDCQFVGQSAPLTTAFYDLADLSFGAVIEAPAIVISPSTTYLVEPGWRLRIGRYGAALFVKV</sequence>
<dbReference type="Proteomes" id="UP000006377">
    <property type="component" value="Chromosome"/>
</dbReference>
<evidence type="ECO:0000259" key="2">
    <source>
        <dbReference type="Pfam" id="PF05378"/>
    </source>
</evidence>
<gene>
    <name evidence="4" type="ordered locus">Plav_1151</name>
</gene>
<protein>
    <submittedName>
        <fullName evidence="4">5-oxoprolinase (ATP-hydrolyzing)</fullName>
        <ecNumber evidence="4">3.5.2.9</ecNumber>
    </submittedName>
</protein>
<dbReference type="eggNOG" id="COG0145">
    <property type="taxonomic scope" value="Bacteria"/>
</dbReference>
<dbReference type="InterPro" id="IPR049517">
    <property type="entry name" value="ACX-like_C"/>
</dbReference>
<dbReference type="Pfam" id="PF05378">
    <property type="entry name" value="Hydant_A_N"/>
    <property type="match status" value="1"/>
</dbReference>
<feature type="domain" description="Hydantoinase/oxoprolinase N-terminal" evidence="2">
    <location>
        <begin position="3"/>
        <end position="191"/>
    </location>
</feature>
<evidence type="ECO:0000313" key="5">
    <source>
        <dbReference type="Proteomes" id="UP000006377"/>
    </source>
</evidence>
<dbReference type="GO" id="GO:0005829">
    <property type="term" value="C:cytosol"/>
    <property type="evidence" value="ECO:0007669"/>
    <property type="project" value="TreeGrafter"/>
</dbReference>
<dbReference type="GO" id="GO:0017168">
    <property type="term" value="F:5-oxoprolinase (ATP-hydrolyzing) activity"/>
    <property type="evidence" value="ECO:0007669"/>
    <property type="project" value="UniProtKB-EC"/>
</dbReference>
<dbReference type="GO" id="GO:0006749">
    <property type="term" value="P:glutathione metabolic process"/>
    <property type="evidence" value="ECO:0007669"/>
    <property type="project" value="TreeGrafter"/>
</dbReference>
<proteinExistence type="predicted"/>
<dbReference type="KEGG" id="pla:Plav_1151"/>
<dbReference type="HOGENOM" id="CLU_002157_1_2_5"/>
<keyword evidence="5" id="KW-1185">Reference proteome</keyword>
<evidence type="ECO:0000313" key="4">
    <source>
        <dbReference type="EMBL" id="ABS62772.1"/>
    </source>
</evidence>